<evidence type="ECO:0000313" key="2">
    <source>
        <dbReference type="EMBL" id="KIW95678.1"/>
    </source>
</evidence>
<feature type="compositionally biased region" description="Polar residues" evidence="1">
    <location>
        <begin position="192"/>
        <end position="201"/>
    </location>
</feature>
<evidence type="ECO:0008006" key="4">
    <source>
        <dbReference type="Google" id="ProtNLM"/>
    </source>
</evidence>
<accession>A0A0D2HQF6</accession>
<dbReference type="VEuPathDB" id="FungiDB:Z519_04263"/>
<protein>
    <recommendedName>
        <fullName evidence="4">Prion-inhibition and propagation HeLo domain-containing protein</fullName>
    </recommendedName>
</protein>
<dbReference type="OrthoDB" id="3858188at2759"/>
<feature type="compositionally biased region" description="Gly residues" evidence="1">
    <location>
        <begin position="202"/>
        <end position="213"/>
    </location>
</feature>
<organism evidence="2 3">
    <name type="scientific">Cladophialophora bantiana (strain ATCC 10958 / CBS 173.52 / CDC B-1940 / NIH 8579)</name>
    <name type="common">Xylohypha bantiana</name>
    <dbReference type="NCBI Taxonomy" id="1442370"/>
    <lineage>
        <taxon>Eukaryota</taxon>
        <taxon>Fungi</taxon>
        <taxon>Dikarya</taxon>
        <taxon>Ascomycota</taxon>
        <taxon>Pezizomycotina</taxon>
        <taxon>Eurotiomycetes</taxon>
        <taxon>Chaetothyriomycetidae</taxon>
        <taxon>Chaetothyriales</taxon>
        <taxon>Herpotrichiellaceae</taxon>
        <taxon>Cladophialophora</taxon>
    </lineage>
</organism>
<feature type="region of interest" description="Disordered" evidence="1">
    <location>
        <begin position="184"/>
        <end position="216"/>
    </location>
</feature>
<evidence type="ECO:0000256" key="1">
    <source>
        <dbReference type="SAM" id="MobiDB-lite"/>
    </source>
</evidence>
<keyword evidence="3" id="KW-1185">Reference proteome</keyword>
<reference evidence="2" key="1">
    <citation type="submission" date="2015-01" db="EMBL/GenBank/DDBJ databases">
        <title>The Genome Sequence of Cladophialophora bantiana CBS 173.52.</title>
        <authorList>
            <consortium name="The Broad Institute Genomics Platform"/>
            <person name="Cuomo C."/>
            <person name="de Hoog S."/>
            <person name="Gorbushina A."/>
            <person name="Stielow B."/>
            <person name="Teixiera M."/>
            <person name="Abouelleil A."/>
            <person name="Chapman S.B."/>
            <person name="Priest M."/>
            <person name="Young S.K."/>
            <person name="Wortman J."/>
            <person name="Nusbaum C."/>
            <person name="Birren B."/>
        </authorList>
    </citation>
    <scope>NUCLEOTIDE SEQUENCE [LARGE SCALE GENOMIC DNA]</scope>
    <source>
        <strain evidence="2">CBS 173.52</strain>
    </source>
</reference>
<evidence type="ECO:0000313" key="3">
    <source>
        <dbReference type="Proteomes" id="UP000053789"/>
    </source>
</evidence>
<dbReference type="Proteomes" id="UP000053789">
    <property type="component" value="Unassembled WGS sequence"/>
</dbReference>
<dbReference type="GeneID" id="27697191"/>
<dbReference type="RefSeq" id="XP_016622347.1">
    <property type="nucleotide sequence ID" value="XM_016762009.1"/>
</dbReference>
<dbReference type="EMBL" id="KN846984">
    <property type="protein sequence ID" value="KIW95678.1"/>
    <property type="molecule type" value="Genomic_DNA"/>
</dbReference>
<proteinExistence type="predicted"/>
<dbReference type="AlphaFoldDB" id="A0A0D2HQF6"/>
<feature type="compositionally biased region" description="Polar residues" evidence="1">
    <location>
        <begin position="33"/>
        <end position="64"/>
    </location>
</feature>
<gene>
    <name evidence="2" type="ORF">Z519_04263</name>
</gene>
<dbReference type="HOGENOM" id="CLU_044488_0_0_1"/>
<feature type="region of interest" description="Disordered" evidence="1">
    <location>
        <begin position="1"/>
        <end position="65"/>
    </location>
</feature>
<sequence length="384" mass="42534">MQNLDLTASKWASPDVRRERESQVPTWTRRAPSPQTHNNGSFNSLQQPQHQNQPLSPKPLSSAQRRYLSRQAELQRFRRLFRRLAWKANSLTHWSHRALNLAQEHQNQRHHNSNGPSNELLDQQWAAGPRATLGPYDLIIDPVDAERQFKIDFYEFYALLERGLVCLLGVWGIVITASAAAAGPMAEGDDTGTASSSSKTQGNGGGIVSGSGSGSSQPPAIIGDSLYFQGAAHRFHANVLAALDHPSNPLHSILGTGPVREYIGVAKEFRNKWKDVESRPEDSFRGPERVEEEWDPAKTRRYEKVLHDLKLEELLGSVLRALEEAGRKAEAEIERLGGSLLGGGAASKSNIVGGPPDVVDFDMQDAPFEVMDRQGGELDYEMEF</sequence>
<name>A0A0D2HQF6_CLAB1</name>